<evidence type="ECO:0000313" key="3">
    <source>
        <dbReference type="Proteomes" id="UP001596025"/>
    </source>
</evidence>
<feature type="compositionally biased region" description="Low complexity" evidence="1">
    <location>
        <begin position="91"/>
        <end position="103"/>
    </location>
</feature>
<gene>
    <name evidence="2" type="ORF">ACFO3M_14130</name>
</gene>
<feature type="compositionally biased region" description="Low complexity" evidence="1">
    <location>
        <begin position="197"/>
        <end position="211"/>
    </location>
</feature>
<accession>A0ABV9LK49</accession>
<dbReference type="Pfam" id="PF13459">
    <property type="entry name" value="Fer4_15"/>
    <property type="match status" value="1"/>
</dbReference>
<protein>
    <submittedName>
        <fullName evidence="2">Ferredoxin</fullName>
    </submittedName>
</protein>
<dbReference type="RefSeq" id="WP_387990059.1">
    <property type="nucleotide sequence ID" value="NZ_JBHSGR010000015.1"/>
</dbReference>
<proteinExistence type="predicted"/>
<comment type="caution">
    <text evidence="2">The sequence shown here is derived from an EMBL/GenBank/DDBJ whole genome shotgun (WGS) entry which is preliminary data.</text>
</comment>
<reference evidence="3" key="1">
    <citation type="journal article" date="2019" name="Int. J. Syst. Evol. Microbiol.">
        <title>The Global Catalogue of Microorganisms (GCM) 10K type strain sequencing project: providing services to taxonomists for standard genome sequencing and annotation.</title>
        <authorList>
            <consortium name="The Broad Institute Genomics Platform"/>
            <consortium name="The Broad Institute Genome Sequencing Center for Infectious Disease"/>
            <person name="Wu L."/>
            <person name="Ma J."/>
        </authorList>
    </citation>
    <scope>NUCLEOTIDE SEQUENCE [LARGE SCALE GENOMIC DNA]</scope>
    <source>
        <strain evidence="3">CCUG 62763</strain>
    </source>
</reference>
<dbReference type="Proteomes" id="UP001596025">
    <property type="component" value="Unassembled WGS sequence"/>
</dbReference>
<evidence type="ECO:0000313" key="2">
    <source>
        <dbReference type="EMBL" id="MFC4694533.1"/>
    </source>
</evidence>
<keyword evidence="3" id="KW-1185">Reference proteome</keyword>
<dbReference type="EMBL" id="JBHSGR010000015">
    <property type="protein sequence ID" value="MFC4694533.1"/>
    <property type="molecule type" value="Genomic_DNA"/>
</dbReference>
<feature type="compositionally biased region" description="Basic residues" evidence="1">
    <location>
        <begin position="167"/>
        <end position="177"/>
    </location>
</feature>
<evidence type="ECO:0000256" key="1">
    <source>
        <dbReference type="SAM" id="MobiDB-lite"/>
    </source>
</evidence>
<feature type="compositionally biased region" description="Basic residues" evidence="1">
    <location>
        <begin position="104"/>
        <end position="117"/>
    </location>
</feature>
<organism evidence="2 3">
    <name type="scientific">Geodermatophilus arenarius</name>
    <dbReference type="NCBI Taxonomy" id="1137990"/>
    <lineage>
        <taxon>Bacteria</taxon>
        <taxon>Bacillati</taxon>
        <taxon>Actinomycetota</taxon>
        <taxon>Actinomycetes</taxon>
        <taxon>Geodermatophilales</taxon>
        <taxon>Geodermatophilaceae</taxon>
        <taxon>Geodermatophilus</taxon>
    </lineage>
</organism>
<feature type="compositionally biased region" description="Basic and acidic residues" evidence="1">
    <location>
        <begin position="77"/>
        <end position="88"/>
    </location>
</feature>
<feature type="region of interest" description="Disordered" evidence="1">
    <location>
        <begin position="1"/>
        <end position="139"/>
    </location>
</feature>
<sequence length="348" mass="36739">MGERGTAPPPARRRRRASGRSVPAAGRGGTPRECSVPEREEDPRAGPGCCQGHTARRSAGPGGRRAPSRATRGPRRRGTDRCPIRNVDRSPGATAAAARGAAARGRRRPRPPRRRTRTAGTARPSNGEPPVRISIDPSLCQGHGRCYDLAPDLFSADDEGYSPRARSAGRRRARGRSATRWSTPWRAGTSSTPPPTTRSTSRCGSSPTCSASRRRTARGSGSSSRTRSRASTCRPRSASSAAAPCSSTCSRRSRTTSSTRARTSPLTCSRSSCTAAGSSPRTSPGRWRCCSSPASTPPGARSAPRCGTSPATPTTGAGWSPSRAAAHRRRGVPPRLRPGHHGAWSRRT</sequence>
<feature type="compositionally biased region" description="Basic residues" evidence="1">
    <location>
        <begin position="325"/>
        <end position="348"/>
    </location>
</feature>
<name>A0ABV9LK49_9ACTN</name>
<feature type="compositionally biased region" description="Low complexity" evidence="1">
    <location>
        <begin position="218"/>
        <end position="265"/>
    </location>
</feature>
<dbReference type="Gene3D" id="3.30.70.20">
    <property type="match status" value="1"/>
</dbReference>
<feature type="compositionally biased region" description="Basic and acidic residues" evidence="1">
    <location>
        <begin position="35"/>
        <end position="44"/>
    </location>
</feature>
<feature type="region of interest" description="Disordered" evidence="1">
    <location>
        <begin position="157"/>
        <end position="348"/>
    </location>
</feature>
<feature type="compositionally biased region" description="Polar residues" evidence="1">
    <location>
        <begin position="266"/>
        <end position="282"/>
    </location>
</feature>
<feature type="compositionally biased region" description="Low complexity" evidence="1">
    <location>
        <begin position="307"/>
        <end position="318"/>
    </location>
</feature>